<dbReference type="EMBL" id="LR796294">
    <property type="protein sequence ID" value="CAB4134846.1"/>
    <property type="molecule type" value="Genomic_DNA"/>
</dbReference>
<name>A0A6J5LEL7_9CAUD</name>
<organism evidence="1">
    <name type="scientific">uncultured Caudovirales phage</name>
    <dbReference type="NCBI Taxonomy" id="2100421"/>
    <lineage>
        <taxon>Viruses</taxon>
        <taxon>Duplodnaviria</taxon>
        <taxon>Heunggongvirae</taxon>
        <taxon>Uroviricota</taxon>
        <taxon>Caudoviricetes</taxon>
        <taxon>Peduoviridae</taxon>
        <taxon>Maltschvirus</taxon>
        <taxon>Maltschvirus maltsch</taxon>
    </lineage>
</organism>
<reference evidence="1" key="1">
    <citation type="submission" date="2020-04" db="EMBL/GenBank/DDBJ databases">
        <authorList>
            <person name="Chiriac C."/>
            <person name="Salcher M."/>
            <person name="Ghai R."/>
            <person name="Kavagutti S V."/>
        </authorList>
    </citation>
    <scope>NUCLEOTIDE SEQUENCE</scope>
</reference>
<sequence>MFIVGEFTVEEEKTLKERGWKLEKAPGLFGLAAKSIFIDNDAFKVMNGPDWEKGPKVKEVEIEISDISITHRVVKIPTTCPKCKRDLTEERTLETWSFLDQGRESRLDVLNGGLLEDDFVTESSNFIGPVSIYCSGCGQKLAAGTYKDTPLPAAHTPQMYKIEVWASQDCAGEMDWTIFDHYHTHKDADEAFDVLLGRKTYDRLRLVDPEGVVIFSTDTRKKKNAKRVR</sequence>
<accession>A0A6J5LEL7</accession>
<dbReference type="EMBL" id="LR796249">
    <property type="protein sequence ID" value="CAB4131567.1"/>
    <property type="molecule type" value="Genomic_DNA"/>
</dbReference>
<evidence type="ECO:0000313" key="1">
    <source>
        <dbReference type="EMBL" id="CAB4131567.1"/>
    </source>
</evidence>
<gene>
    <name evidence="1" type="ORF">UFOVP127_157</name>
    <name evidence="2" type="ORF">UFOVP276_20</name>
</gene>
<proteinExistence type="predicted"/>
<protein>
    <submittedName>
        <fullName evidence="1">Uncharacterized protein</fullName>
    </submittedName>
</protein>
<evidence type="ECO:0000313" key="2">
    <source>
        <dbReference type="EMBL" id="CAB4134846.1"/>
    </source>
</evidence>